<dbReference type="InterPro" id="IPR000719">
    <property type="entry name" value="Prot_kinase_dom"/>
</dbReference>
<dbReference type="Proteomes" id="UP001433268">
    <property type="component" value="Unassembled WGS sequence"/>
</dbReference>
<dbReference type="GeneID" id="92050625"/>
<evidence type="ECO:0000259" key="2">
    <source>
        <dbReference type="PROSITE" id="PS50011"/>
    </source>
</evidence>
<dbReference type="RefSeq" id="XP_066663257.1">
    <property type="nucleotide sequence ID" value="XM_066817565.1"/>
</dbReference>
<feature type="region of interest" description="Disordered" evidence="1">
    <location>
        <begin position="1"/>
        <end position="24"/>
    </location>
</feature>
<feature type="compositionally biased region" description="Low complexity" evidence="1">
    <location>
        <begin position="8"/>
        <end position="23"/>
    </location>
</feature>
<dbReference type="Pfam" id="PF00069">
    <property type="entry name" value="Pkinase"/>
    <property type="match status" value="1"/>
</dbReference>
<dbReference type="PANTHER" id="PTHR24359:SF37">
    <property type="entry name" value="PROTEIN KINASE DOMAIN-CONTAINING PROTEIN"/>
    <property type="match status" value="1"/>
</dbReference>
<organism evidence="3 4">
    <name type="scientific">Apiospora hydei</name>
    <dbReference type="NCBI Taxonomy" id="1337664"/>
    <lineage>
        <taxon>Eukaryota</taxon>
        <taxon>Fungi</taxon>
        <taxon>Dikarya</taxon>
        <taxon>Ascomycota</taxon>
        <taxon>Pezizomycotina</taxon>
        <taxon>Sordariomycetes</taxon>
        <taxon>Xylariomycetidae</taxon>
        <taxon>Amphisphaeriales</taxon>
        <taxon>Apiosporaceae</taxon>
        <taxon>Apiospora</taxon>
    </lineage>
</organism>
<protein>
    <submittedName>
        <fullName evidence="3">Protein kinase-like (PK-like)</fullName>
    </submittedName>
</protein>
<evidence type="ECO:0000313" key="4">
    <source>
        <dbReference type="Proteomes" id="UP001433268"/>
    </source>
</evidence>
<dbReference type="EMBL" id="JAQQWN010000009">
    <property type="protein sequence ID" value="KAK8066504.1"/>
    <property type="molecule type" value="Genomic_DNA"/>
</dbReference>
<dbReference type="PROSITE" id="PS50011">
    <property type="entry name" value="PROTEIN_KINASE_DOM"/>
    <property type="match status" value="1"/>
</dbReference>
<feature type="domain" description="Protein kinase" evidence="2">
    <location>
        <begin position="209"/>
        <end position="523"/>
    </location>
</feature>
<accession>A0ABR1V5N1</accession>
<name>A0ABR1V5N1_9PEZI</name>
<dbReference type="InterPro" id="IPR011009">
    <property type="entry name" value="Kinase-like_dom_sf"/>
</dbReference>
<gene>
    <name evidence="3" type="ORF">PG997_013251</name>
</gene>
<dbReference type="Gene3D" id="1.10.510.10">
    <property type="entry name" value="Transferase(Phosphotransferase) domain 1"/>
    <property type="match status" value="1"/>
</dbReference>
<dbReference type="PANTHER" id="PTHR24359">
    <property type="entry name" value="SERINE/THREONINE-PROTEIN KINASE SBK1"/>
    <property type="match status" value="1"/>
</dbReference>
<evidence type="ECO:0000256" key="1">
    <source>
        <dbReference type="SAM" id="MobiDB-lite"/>
    </source>
</evidence>
<sequence length="558" mass="63727">MQYQSFDSSPEASPAPTSEPSTAIVDTSITSSLESYDTRLDLSQEAEESIHDKLWARRLPDCSDSAKKFIPLDAQEEIINAGSVRRELARKLNLEPTELDELVTFIRPGKSDGDGSPRGTKLFAVLGLIDRLDSILKFKQEGISDCHLPFRRDGRNRLIPRNYRGSFGCFETWRSRTINEFEIYQWYTLTPFLQPRSLGLLDDGITLPWTQYRDVAEGGHSSVYKEGSTYFALKELKSKDPSIFDGECGSFRKLGQHRHLTELLTSFKHKGRYYLLFPWAYGGTLENLWERSQPKPAYAGPRWVAQQAQGLVDGLFQVHHVKSYQKDMEAWKGIGAILDNNQEEDDKIFGRHGDIKRDNVLVFLSEQRDEEGVLKLSDFGLTVFHSNMSRSTDRPGSTRPCGLTYRAPEAEANQPDNRLSPRYDIWCLGCLYLDMVTWLLLGPEGLDEFSDNRSREKGYLSSFNLDIFWKSKKGPQGSLGPPVVKTSVKYWIRYLQGLEDCTDYLPKDRKQCGEVLAKLNEMSKKQVSDGDYLTKKTRRPTLGSILRARVFPKILFFN</sequence>
<keyword evidence="4" id="KW-1185">Reference proteome</keyword>
<evidence type="ECO:0000313" key="3">
    <source>
        <dbReference type="EMBL" id="KAK8066504.1"/>
    </source>
</evidence>
<proteinExistence type="predicted"/>
<dbReference type="SMART" id="SM00220">
    <property type="entry name" value="S_TKc"/>
    <property type="match status" value="1"/>
</dbReference>
<comment type="caution">
    <text evidence="3">The sequence shown here is derived from an EMBL/GenBank/DDBJ whole genome shotgun (WGS) entry which is preliminary data.</text>
</comment>
<dbReference type="SUPFAM" id="SSF56112">
    <property type="entry name" value="Protein kinase-like (PK-like)"/>
    <property type="match status" value="1"/>
</dbReference>
<reference evidence="3 4" key="1">
    <citation type="submission" date="2023-01" db="EMBL/GenBank/DDBJ databases">
        <title>Analysis of 21 Apiospora genomes using comparative genomics revels a genus with tremendous synthesis potential of carbohydrate active enzymes and secondary metabolites.</title>
        <authorList>
            <person name="Sorensen T."/>
        </authorList>
    </citation>
    <scope>NUCLEOTIDE SEQUENCE [LARGE SCALE GENOMIC DNA]</scope>
    <source>
        <strain evidence="3 4">CBS 114990</strain>
    </source>
</reference>